<dbReference type="InterPro" id="IPR008996">
    <property type="entry name" value="IL1/FGF"/>
</dbReference>
<name>A0A814XKZ8_9BILA</name>
<evidence type="ECO:0000313" key="3">
    <source>
        <dbReference type="EMBL" id="CAF3761783.1"/>
    </source>
</evidence>
<dbReference type="EMBL" id="CAJOBD010001112">
    <property type="protein sequence ID" value="CAF3761783.1"/>
    <property type="molecule type" value="Genomic_DNA"/>
</dbReference>
<comment type="caution">
    <text evidence="2">The sequence shown here is derived from an EMBL/GenBank/DDBJ whole genome shotgun (WGS) entry which is preliminary data.</text>
</comment>
<evidence type="ECO:0000313" key="4">
    <source>
        <dbReference type="Proteomes" id="UP000663864"/>
    </source>
</evidence>
<dbReference type="Proteomes" id="UP000663864">
    <property type="component" value="Unassembled WGS sequence"/>
</dbReference>
<gene>
    <name evidence="3" type="ORF">JBS370_LOCUS13167</name>
    <name evidence="2" type="ORF">ZHD862_LOCUS23733</name>
</gene>
<dbReference type="SUPFAM" id="SSF50353">
    <property type="entry name" value="Cytokine"/>
    <property type="match status" value="1"/>
</dbReference>
<dbReference type="AlphaFoldDB" id="A0A814XKZ8"/>
<sequence>MFGNFIQQQFVAIRHFLFFHLTFLIIIISSSSSNMVQSPFYIHYVHRNSHHPSLSSVSTMTDTNFLESLLERSRAQRDTYDERQKLVSTYKIISKTQCLLQMRPIDGYVNAKHVTNLDDTQETKDGVFVFLPIAVNLFLIQHKESKRYLCGKDNQLFGLTERNERQCVFETKRSDIDFGRWDSYRLFYEEATRGYLSISHMCHTRLRRKFDNDNYLNFLAFVRINTDISSDTAAARRIVDQQNDSHRQRMKNINSINNKSPKLISDYRQRFRFSLTTTTTTTTTVTASTTTSTRITTPTIFRPIRRLTFSPTLTPFKSLIVDVLSPTYNLNLPLTTRRWRSRRTRHS</sequence>
<evidence type="ECO:0000256" key="1">
    <source>
        <dbReference type="SAM" id="Phobius"/>
    </source>
</evidence>
<keyword evidence="1" id="KW-0472">Membrane</keyword>
<proteinExistence type="predicted"/>
<evidence type="ECO:0008006" key="5">
    <source>
        <dbReference type="Google" id="ProtNLM"/>
    </source>
</evidence>
<accession>A0A814XKZ8</accession>
<feature type="transmembrane region" description="Helical" evidence="1">
    <location>
        <begin position="12"/>
        <end position="30"/>
    </location>
</feature>
<dbReference type="Gene3D" id="2.80.10.50">
    <property type="match status" value="1"/>
</dbReference>
<organism evidence="2 4">
    <name type="scientific">Rotaria sordida</name>
    <dbReference type="NCBI Taxonomy" id="392033"/>
    <lineage>
        <taxon>Eukaryota</taxon>
        <taxon>Metazoa</taxon>
        <taxon>Spiralia</taxon>
        <taxon>Gnathifera</taxon>
        <taxon>Rotifera</taxon>
        <taxon>Eurotatoria</taxon>
        <taxon>Bdelloidea</taxon>
        <taxon>Philodinida</taxon>
        <taxon>Philodinidae</taxon>
        <taxon>Rotaria</taxon>
    </lineage>
</organism>
<evidence type="ECO:0000313" key="2">
    <source>
        <dbReference type="EMBL" id="CAF1218222.1"/>
    </source>
</evidence>
<dbReference type="EMBL" id="CAJNOT010001563">
    <property type="protein sequence ID" value="CAF1218222.1"/>
    <property type="molecule type" value="Genomic_DNA"/>
</dbReference>
<reference evidence="2" key="1">
    <citation type="submission" date="2021-02" db="EMBL/GenBank/DDBJ databases">
        <authorList>
            <person name="Nowell W R."/>
        </authorList>
    </citation>
    <scope>NUCLEOTIDE SEQUENCE</scope>
</reference>
<keyword evidence="1" id="KW-0812">Transmembrane</keyword>
<protein>
    <recommendedName>
        <fullName evidence="5">FGF</fullName>
    </recommendedName>
</protein>
<keyword evidence="1" id="KW-1133">Transmembrane helix</keyword>
<dbReference type="Proteomes" id="UP000663836">
    <property type="component" value="Unassembled WGS sequence"/>
</dbReference>